<dbReference type="PANTHER" id="PTHR18964">
    <property type="entry name" value="ROK (REPRESSOR, ORF, KINASE) FAMILY"/>
    <property type="match status" value="1"/>
</dbReference>
<comment type="caution">
    <text evidence="3">The sequence shown here is derived from an EMBL/GenBank/DDBJ whole genome shotgun (WGS) entry which is preliminary data.</text>
</comment>
<feature type="domain" description="HTH marR-type" evidence="2">
    <location>
        <begin position="17"/>
        <end position="68"/>
    </location>
</feature>
<dbReference type="Gene3D" id="1.10.10.10">
    <property type="entry name" value="Winged helix-like DNA-binding domain superfamily/Winged helix DNA-binding domain"/>
    <property type="match status" value="1"/>
</dbReference>
<dbReference type="AlphaFoldDB" id="A0A2S6GIJ5"/>
<evidence type="ECO:0000259" key="2">
    <source>
        <dbReference type="Pfam" id="PF12802"/>
    </source>
</evidence>
<dbReference type="SUPFAM" id="SSF53067">
    <property type="entry name" value="Actin-like ATPase domain"/>
    <property type="match status" value="1"/>
</dbReference>
<evidence type="ECO:0000313" key="3">
    <source>
        <dbReference type="EMBL" id="PPK65035.1"/>
    </source>
</evidence>
<keyword evidence="4" id="KW-1185">Reference proteome</keyword>
<dbReference type="Proteomes" id="UP000239203">
    <property type="component" value="Unassembled WGS sequence"/>
</dbReference>
<evidence type="ECO:0000313" key="4">
    <source>
        <dbReference type="Proteomes" id="UP000239203"/>
    </source>
</evidence>
<keyword evidence="3" id="KW-0808">Transferase</keyword>
<accession>A0A2S6GIJ5</accession>
<dbReference type="InterPro" id="IPR043129">
    <property type="entry name" value="ATPase_NBD"/>
</dbReference>
<organism evidence="3 4">
    <name type="scientific">Actinokineospora auranticolor</name>
    <dbReference type="NCBI Taxonomy" id="155976"/>
    <lineage>
        <taxon>Bacteria</taxon>
        <taxon>Bacillati</taxon>
        <taxon>Actinomycetota</taxon>
        <taxon>Actinomycetes</taxon>
        <taxon>Pseudonocardiales</taxon>
        <taxon>Pseudonocardiaceae</taxon>
        <taxon>Actinokineospora</taxon>
    </lineage>
</organism>
<proteinExistence type="inferred from homology"/>
<dbReference type="RefSeq" id="WP_181043725.1">
    <property type="nucleotide sequence ID" value="NZ_CP154825.1"/>
</dbReference>
<dbReference type="InterPro" id="IPR000600">
    <property type="entry name" value="ROK"/>
</dbReference>
<dbReference type="EMBL" id="PTIX01000016">
    <property type="protein sequence ID" value="PPK65035.1"/>
    <property type="molecule type" value="Genomic_DNA"/>
</dbReference>
<dbReference type="GO" id="GO:0016301">
    <property type="term" value="F:kinase activity"/>
    <property type="evidence" value="ECO:0007669"/>
    <property type="project" value="UniProtKB-KW"/>
</dbReference>
<name>A0A2S6GIJ5_9PSEU</name>
<dbReference type="InterPro" id="IPR000835">
    <property type="entry name" value="HTH_MarR-typ"/>
</dbReference>
<dbReference type="InterPro" id="IPR036388">
    <property type="entry name" value="WH-like_DNA-bd_sf"/>
</dbReference>
<dbReference type="PANTHER" id="PTHR18964:SF149">
    <property type="entry name" value="BIFUNCTIONAL UDP-N-ACETYLGLUCOSAMINE 2-EPIMERASE_N-ACETYLMANNOSAMINE KINASE"/>
    <property type="match status" value="1"/>
</dbReference>
<evidence type="ECO:0000256" key="1">
    <source>
        <dbReference type="ARBA" id="ARBA00006479"/>
    </source>
</evidence>
<dbReference type="SUPFAM" id="SSF46785">
    <property type="entry name" value="Winged helix' DNA-binding domain"/>
    <property type="match status" value="1"/>
</dbReference>
<protein>
    <submittedName>
        <fullName evidence="3">Putative NBD/HSP70 family sugar kinase</fullName>
    </submittedName>
</protein>
<dbReference type="InterPro" id="IPR036390">
    <property type="entry name" value="WH_DNA-bd_sf"/>
</dbReference>
<gene>
    <name evidence="3" type="ORF">CLV40_11678</name>
</gene>
<dbReference type="Pfam" id="PF00480">
    <property type="entry name" value="ROK"/>
    <property type="match status" value="1"/>
</dbReference>
<reference evidence="3 4" key="1">
    <citation type="submission" date="2018-02" db="EMBL/GenBank/DDBJ databases">
        <title>Genomic Encyclopedia of Archaeal and Bacterial Type Strains, Phase II (KMG-II): from individual species to whole genera.</title>
        <authorList>
            <person name="Goeker M."/>
        </authorList>
    </citation>
    <scope>NUCLEOTIDE SEQUENCE [LARGE SCALE GENOMIC DNA]</scope>
    <source>
        <strain evidence="3 4">YU 961-1</strain>
    </source>
</reference>
<comment type="similarity">
    <text evidence="1">Belongs to the ROK (NagC/XylR) family.</text>
</comment>
<dbReference type="Pfam" id="PF12802">
    <property type="entry name" value="MarR_2"/>
    <property type="match status" value="1"/>
</dbReference>
<dbReference type="Gene3D" id="3.30.420.40">
    <property type="match status" value="2"/>
</dbReference>
<keyword evidence="3" id="KW-0418">Kinase</keyword>
<sequence>MSAISVPGEDRFASSTAMMLRAVLRHGPLSRRALGRLVGMSGSTMTRHSAVLLDTGLIRETEGRPDGRVGRPHVPLAVNPRACEVIGVHLAHEFGTVAVADLCGRIIRQRRVEYRGDSPGAAVDSVAAVAARWVEPGRTRAVGVATGGWVDADQGVLVSHPSLGWRSVPVRDIVANRVRLPVHVDNHTRGLVQAEGLFGDVDPEQSVLFLFVGNVVDAAVRTGREVHRGPRSGAGVVAHLPVGDPAIPCPDGHTGCFEATVADQAWARRVSGASFWDLLGKAQGGDARARELFVARGGIVGRAAALLYDIVNPDVLIVAELGASAIPECLDAIRAEVGRRSLLCSSPTTSIRASAFPPAEILAVSAAGVALAEVYADPIGAVRTSHFMGRS</sequence>